<keyword evidence="3" id="KW-0963">Cytoplasm</keyword>
<dbReference type="OrthoDB" id="9792010at2"/>
<name>A0A4R6UEV2_9BURK</name>
<dbReference type="EMBL" id="SNYL01000001">
    <property type="protein sequence ID" value="TDQ45340.1"/>
    <property type="molecule type" value="Genomic_DNA"/>
</dbReference>
<reference evidence="7 8" key="1">
    <citation type="submission" date="2019-03" db="EMBL/GenBank/DDBJ databases">
        <title>Genomic Encyclopedia of Type Strains, Phase IV (KMG-IV): sequencing the most valuable type-strain genomes for metagenomic binning, comparative biology and taxonomic classification.</title>
        <authorList>
            <person name="Goeker M."/>
        </authorList>
    </citation>
    <scope>NUCLEOTIDE SEQUENCE [LARGE SCALE GENOMIC DNA]</scope>
    <source>
        <strain evidence="7 8">DSM 19605</strain>
    </source>
</reference>
<protein>
    <submittedName>
        <fullName evidence="7">Flagellar protein FliS</fullName>
    </submittedName>
</protein>
<gene>
    <name evidence="7" type="ORF">DFR43_101243</name>
</gene>
<dbReference type="Proteomes" id="UP000295510">
    <property type="component" value="Unassembled WGS sequence"/>
</dbReference>
<dbReference type="NCBIfam" id="TIGR00208">
    <property type="entry name" value="fliS"/>
    <property type="match status" value="1"/>
</dbReference>
<comment type="caution">
    <text evidence="7">The sequence shown here is derived from an EMBL/GenBank/DDBJ whole genome shotgun (WGS) entry which is preliminary data.</text>
</comment>
<keyword evidence="8" id="KW-1185">Reference proteome</keyword>
<evidence type="ECO:0000313" key="7">
    <source>
        <dbReference type="EMBL" id="TDQ45340.1"/>
    </source>
</evidence>
<dbReference type="InterPro" id="IPR003713">
    <property type="entry name" value="FliS"/>
</dbReference>
<accession>A0A4R6UEV2</accession>
<evidence type="ECO:0000256" key="3">
    <source>
        <dbReference type="ARBA" id="ARBA00022490"/>
    </source>
</evidence>
<dbReference type="GO" id="GO:0005829">
    <property type="term" value="C:cytosol"/>
    <property type="evidence" value="ECO:0007669"/>
    <property type="project" value="UniProtKB-SubCell"/>
</dbReference>
<dbReference type="GO" id="GO:0044780">
    <property type="term" value="P:bacterial-type flagellum assembly"/>
    <property type="evidence" value="ECO:0007669"/>
    <property type="project" value="InterPro"/>
</dbReference>
<keyword evidence="5" id="KW-0143">Chaperone</keyword>
<dbReference type="RefSeq" id="WP_133595529.1">
    <property type="nucleotide sequence ID" value="NZ_SNYL01000001.1"/>
</dbReference>
<comment type="similarity">
    <text evidence="2">Belongs to the FliS family.</text>
</comment>
<dbReference type="CDD" id="cd16098">
    <property type="entry name" value="FliS"/>
    <property type="match status" value="1"/>
</dbReference>
<evidence type="ECO:0000256" key="4">
    <source>
        <dbReference type="ARBA" id="ARBA00022795"/>
    </source>
</evidence>
<organism evidence="7 8">
    <name type="scientific">Tepidicella xavieri</name>
    <dbReference type="NCBI Taxonomy" id="360241"/>
    <lineage>
        <taxon>Bacteria</taxon>
        <taxon>Pseudomonadati</taxon>
        <taxon>Pseudomonadota</taxon>
        <taxon>Betaproteobacteria</taxon>
        <taxon>Burkholderiales</taxon>
        <taxon>Tepidicella</taxon>
    </lineage>
</organism>
<comment type="subcellular location">
    <subcellularLocation>
        <location evidence="1">Cytoplasm</location>
        <location evidence="1">Cytosol</location>
    </subcellularLocation>
</comment>
<dbReference type="Pfam" id="PF02561">
    <property type="entry name" value="FliS"/>
    <property type="match status" value="1"/>
</dbReference>
<keyword evidence="7" id="KW-0282">Flagellum</keyword>
<evidence type="ECO:0000256" key="5">
    <source>
        <dbReference type="ARBA" id="ARBA00023186"/>
    </source>
</evidence>
<dbReference type="PANTHER" id="PTHR34773:SF1">
    <property type="entry name" value="FLAGELLAR SECRETION CHAPERONE FLIS"/>
    <property type="match status" value="1"/>
</dbReference>
<evidence type="ECO:0000256" key="6">
    <source>
        <dbReference type="SAM" id="MobiDB-lite"/>
    </source>
</evidence>
<proteinExistence type="inferred from homology"/>
<dbReference type="Gene3D" id="1.20.120.340">
    <property type="entry name" value="Flagellar protein FliS"/>
    <property type="match status" value="1"/>
</dbReference>
<sequence length="173" mass="18556">MMNRPFSAGMSAYRDVDIHTRASTMDQHELVAMMYEGALESVARARGALQQGDIETKVLEIQRAVRILQEGLRTSLDLENGGELAANLANLYDYCIVRLTQANGHNDEAALAEVARLIKPIAEAWRQMRAPLDKGAAPNAAPTPSPSAADPAPSATTRRMGHVYSAAVALASA</sequence>
<feature type="compositionally biased region" description="Low complexity" evidence="6">
    <location>
        <begin position="136"/>
        <end position="157"/>
    </location>
</feature>
<keyword evidence="7" id="KW-0969">Cilium</keyword>
<dbReference type="PANTHER" id="PTHR34773">
    <property type="entry name" value="FLAGELLAR SECRETION CHAPERONE FLIS"/>
    <property type="match status" value="1"/>
</dbReference>
<evidence type="ECO:0000256" key="1">
    <source>
        <dbReference type="ARBA" id="ARBA00004514"/>
    </source>
</evidence>
<evidence type="ECO:0000313" key="8">
    <source>
        <dbReference type="Proteomes" id="UP000295510"/>
    </source>
</evidence>
<evidence type="ECO:0000256" key="2">
    <source>
        <dbReference type="ARBA" id="ARBA00008787"/>
    </source>
</evidence>
<keyword evidence="4" id="KW-1005">Bacterial flagellum biogenesis</keyword>
<dbReference type="AlphaFoldDB" id="A0A4R6UEV2"/>
<dbReference type="SUPFAM" id="SSF101116">
    <property type="entry name" value="Flagellar export chaperone FliS"/>
    <property type="match status" value="1"/>
</dbReference>
<dbReference type="InterPro" id="IPR036584">
    <property type="entry name" value="FliS_sf"/>
</dbReference>
<dbReference type="GO" id="GO:0071973">
    <property type="term" value="P:bacterial-type flagellum-dependent cell motility"/>
    <property type="evidence" value="ECO:0007669"/>
    <property type="project" value="TreeGrafter"/>
</dbReference>
<keyword evidence="7" id="KW-0966">Cell projection</keyword>
<feature type="region of interest" description="Disordered" evidence="6">
    <location>
        <begin position="134"/>
        <end position="157"/>
    </location>
</feature>